<evidence type="ECO:0000256" key="6">
    <source>
        <dbReference type="ARBA" id="ARBA00023136"/>
    </source>
</evidence>
<protein>
    <recommendedName>
        <fullName evidence="7">Derlin</fullName>
    </recommendedName>
</protein>
<dbReference type="Proteomes" id="UP000078397">
    <property type="component" value="Unassembled WGS sequence"/>
</dbReference>
<evidence type="ECO:0000256" key="3">
    <source>
        <dbReference type="ARBA" id="ARBA00022692"/>
    </source>
</evidence>
<keyword evidence="4 7" id="KW-0256">Endoplasmic reticulum</keyword>
<dbReference type="SUPFAM" id="SSF144091">
    <property type="entry name" value="Rhomboid-like"/>
    <property type="match status" value="1"/>
</dbReference>
<accession>A0A179FFV7</accession>
<proteinExistence type="inferred from homology"/>
<feature type="transmembrane region" description="Helical" evidence="7">
    <location>
        <begin position="17"/>
        <end position="35"/>
    </location>
</feature>
<sequence>MDVALENYLRLPPMSRNIATCAFVISLGVALKMIPHKYFIYHTFFIYRFPPQIWRFATSFLITGSGLGLLFDTYFLYSYLSQMEVGNPRFPRKEDLIWYLTFVCGTILVANQLTGFGFMMFLPALILALSYTVTQDQRGAKVSYMFVTMPAQMMPYAMLAINLLFPGGVDNMILQLHGLFAGHLFDFLSRTWPQYGGGRNLIPTPAILSKIVQSTESLFQRGFPGPARPSGRTLGGGASSGANTSGGPLPDSWRTRGPGQRLG</sequence>
<keyword evidence="3 7" id="KW-0812">Transmembrane</keyword>
<comment type="similarity">
    <text evidence="2 7">Belongs to the derlin family.</text>
</comment>
<keyword evidence="5 7" id="KW-1133">Transmembrane helix</keyword>
<feature type="region of interest" description="Disordered" evidence="8">
    <location>
        <begin position="222"/>
        <end position="263"/>
    </location>
</feature>
<dbReference type="GeneID" id="28855658"/>
<keyword evidence="6 7" id="KW-0472">Membrane</keyword>
<comment type="subcellular location">
    <subcellularLocation>
        <location evidence="1 7">Endoplasmic reticulum membrane</location>
        <topology evidence="1 7">Multi-pass membrane protein</topology>
    </subcellularLocation>
</comment>
<dbReference type="InterPro" id="IPR035952">
    <property type="entry name" value="Rhomboid-like_sf"/>
</dbReference>
<reference evidence="9 10" key="1">
    <citation type="journal article" date="2016" name="PLoS Pathog.">
        <title>Biosynthesis of antibiotic leucinostatins in bio-control fungus Purpureocillium lilacinum and their inhibition on phytophthora revealed by genome mining.</title>
        <authorList>
            <person name="Wang G."/>
            <person name="Liu Z."/>
            <person name="Lin R."/>
            <person name="Li E."/>
            <person name="Mao Z."/>
            <person name="Ling J."/>
            <person name="Yang Y."/>
            <person name="Yin W.B."/>
            <person name="Xie B."/>
        </authorList>
    </citation>
    <scope>NUCLEOTIDE SEQUENCE [LARGE SCALE GENOMIC DNA]</scope>
    <source>
        <strain evidence="9">170</strain>
    </source>
</reference>
<feature type="transmembrane region" description="Helical" evidence="7">
    <location>
        <begin position="142"/>
        <end position="165"/>
    </location>
</feature>
<gene>
    <name evidence="9" type="ORF">VFPPC_13892</name>
</gene>
<evidence type="ECO:0000256" key="8">
    <source>
        <dbReference type="SAM" id="MobiDB-lite"/>
    </source>
</evidence>
<dbReference type="STRING" id="1380566.A0A179FFV7"/>
<evidence type="ECO:0000313" key="10">
    <source>
        <dbReference type="Proteomes" id="UP000078397"/>
    </source>
</evidence>
<evidence type="ECO:0000256" key="1">
    <source>
        <dbReference type="ARBA" id="ARBA00004477"/>
    </source>
</evidence>
<feature type="transmembrane region" description="Helical" evidence="7">
    <location>
        <begin position="97"/>
        <end position="130"/>
    </location>
</feature>
<dbReference type="PANTHER" id="PTHR11009">
    <property type="entry name" value="DER1-LIKE PROTEIN, DERLIN"/>
    <property type="match status" value="1"/>
</dbReference>
<feature type="transmembrane region" description="Helical" evidence="7">
    <location>
        <begin position="56"/>
        <end position="77"/>
    </location>
</feature>
<dbReference type="AlphaFoldDB" id="A0A179FFV7"/>
<evidence type="ECO:0000256" key="7">
    <source>
        <dbReference type="RuleBase" id="RU363059"/>
    </source>
</evidence>
<organism evidence="9 10">
    <name type="scientific">Pochonia chlamydosporia 170</name>
    <dbReference type="NCBI Taxonomy" id="1380566"/>
    <lineage>
        <taxon>Eukaryota</taxon>
        <taxon>Fungi</taxon>
        <taxon>Dikarya</taxon>
        <taxon>Ascomycota</taxon>
        <taxon>Pezizomycotina</taxon>
        <taxon>Sordariomycetes</taxon>
        <taxon>Hypocreomycetidae</taxon>
        <taxon>Hypocreales</taxon>
        <taxon>Clavicipitaceae</taxon>
        <taxon>Pochonia</taxon>
    </lineage>
</organism>
<dbReference type="RefSeq" id="XP_018141728.1">
    <property type="nucleotide sequence ID" value="XM_018291664.1"/>
</dbReference>
<evidence type="ECO:0000256" key="2">
    <source>
        <dbReference type="ARBA" id="ARBA00008917"/>
    </source>
</evidence>
<dbReference type="EMBL" id="LSBJ02000005">
    <property type="protein sequence ID" value="OAQ64414.1"/>
    <property type="molecule type" value="Genomic_DNA"/>
</dbReference>
<evidence type="ECO:0000256" key="4">
    <source>
        <dbReference type="ARBA" id="ARBA00022824"/>
    </source>
</evidence>
<dbReference type="GO" id="GO:0005789">
    <property type="term" value="C:endoplasmic reticulum membrane"/>
    <property type="evidence" value="ECO:0007669"/>
    <property type="project" value="UniProtKB-SubCell"/>
</dbReference>
<dbReference type="GO" id="GO:0006950">
    <property type="term" value="P:response to stress"/>
    <property type="evidence" value="ECO:0007669"/>
    <property type="project" value="UniProtKB-ARBA"/>
</dbReference>
<name>A0A179FFV7_METCM</name>
<dbReference type="Pfam" id="PF04511">
    <property type="entry name" value="DER1"/>
    <property type="match status" value="1"/>
</dbReference>
<dbReference type="KEGG" id="pchm:VFPPC_13892"/>
<comment type="caution">
    <text evidence="9">The sequence shown here is derived from an EMBL/GenBank/DDBJ whole genome shotgun (WGS) entry which is preliminary data.</text>
</comment>
<keyword evidence="10" id="KW-1185">Reference proteome</keyword>
<evidence type="ECO:0000256" key="5">
    <source>
        <dbReference type="ARBA" id="ARBA00022989"/>
    </source>
</evidence>
<comment type="function">
    <text evidence="7">May be involved in the degradation of misfolded endoplasmic reticulum (ER) luminal proteins.</text>
</comment>
<dbReference type="OrthoDB" id="19102at2759"/>
<dbReference type="InterPro" id="IPR007599">
    <property type="entry name" value="DER1"/>
</dbReference>
<evidence type="ECO:0000313" key="9">
    <source>
        <dbReference type="EMBL" id="OAQ64414.1"/>
    </source>
</evidence>